<reference evidence="2" key="1">
    <citation type="journal article" date="2020" name="Appl. Environ. Microbiol.">
        <title>Diazotrophic Anaeromyxobacter Isolates from Soils.</title>
        <authorList>
            <person name="Masuda Y."/>
            <person name="Yamanaka H."/>
            <person name="Xu Z.X."/>
            <person name="Shiratori Y."/>
            <person name="Aono T."/>
            <person name="Amachi S."/>
            <person name="Senoo K."/>
            <person name="Itoh H."/>
        </authorList>
    </citation>
    <scope>NUCLEOTIDE SEQUENCE [LARGE SCALE GENOMIC DNA]</scope>
    <source>
        <strain evidence="2">R267</strain>
    </source>
</reference>
<dbReference type="AlphaFoldDB" id="A0A7I9VKL9"/>
<dbReference type="Proteomes" id="UP000503640">
    <property type="component" value="Unassembled WGS sequence"/>
</dbReference>
<evidence type="ECO:0000313" key="1">
    <source>
        <dbReference type="EMBL" id="GEJ56728.1"/>
    </source>
</evidence>
<evidence type="ECO:0000313" key="2">
    <source>
        <dbReference type="Proteomes" id="UP000503640"/>
    </source>
</evidence>
<dbReference type="RefSeq" id="WP_176063961.1">
    <property type="nucleotide sequence ID" value="NZ_BJTG01000003.1"/>
</dbReference>
<keyword evidence="2" id="KW-1185">Reference proteome</keyword>
<name>A0A7I9VKL9_9BACT</name>
<gene>
    <name evidence="1" type="ORF">AMYX_14690</name>
</gene>
<comment type="caution">
    <text evidence="1">The sequence shown here is derived from an EMBL/GenBank/DDBJ whole genome shotgun (WGS) entry which is preliminary data.</text>
</comment>
<organism evidence="1 2">
    <name type="scientific">Anaeromyxobacter diazotrophicus</name>
    <dbReference type="NCBI Taxonomy" id="2590199"/>
    <lineage>
        <taxon>Bacteria</taxon>
        <taxon>Pseudomonadati</taxon>
        <taxon>Myxococcota</taxon>
        <taxon>Myxococcia</taxon>
        <taxon>Myxococcales</taxon>
        <taxon>Cystobacterineae</taxon>
        <taxon>Anaeromyxobacteraceae</taxon>
        <taxon>Anaeromyxobacter</taxon>
    </lineage>
</organism>
<dbReference type="EMBL" id="BJTG01000003">
    <property type="protein sequence ID" value="GEJ56728.1"/>
    <property type="molecule type" value="Genomic_DNA"/>
</dbReference>
<proteinExistence type="predicted"/>
<sequence length="64" mass="6875">MGASRHAADSSGAIRFSDEPATPCCQGDELRCGCGSLLARIVGPAVELKCRRCKRVWNIPIEKS</sequence>
<accession>A0A7I9VKL9</accession>
<protein>
    <submittedName>
        <fullName evidence="1">Uncharacterized protein</fullName>
    </submittedName>
</protein>